<dbReference type="GO" id="GO:0005524">
    <property type="term" value="F:ATP binding"/>
    <property type="evidence" value="ECO:0007669"/>
    <property type="project" value="UniProtKB-UniRule"/>
</dbReference>
<keyword evidence="8 12" id="KW-0267">Excision nuclease</keyword>
<dbReference type="InterPro" id="IPR027417">
    <property type="entry name" value="P-loop_NTPase"/>
</dbReference>
<dbReference type="CDD" id="cd18790">
    <property type="entry name" value="SF2_C_UvrB"/>
    <property type="match status" value="1"/>
</dbReference>
<comment type="domain">
    <text evidence="12">The beta-hairpin motif is involved in DNA binding.</text>
</comment>
<keyword evidence="4 12" id="KW-0547">Nucleotide-binding</keyword>
<keyword evidence="12 13" id="KW-0742">SOS response</keyword>
<organism evidence="17 18">
    <name type="scientific">Candidatus Kerfeldbacteria bacterium CG_4_10_14_0_8_um_filter_42_10</name>
    <dbReference type="NCBI Taxonomy" id="2014248"/>
    <lineage>
        <taxon>Bacteria</taxon>
        <taxon>Candidatus Kerfeldiibacteriota</taxon>
    </lineage>
</organism>
<evidence type="ECO:0000256" key="1">
    <source>
        <dbReference type="ARBA" id="ARBA00004496"/>
    </source>
</evidence>
<dbReference type="Gene3D" id="4.10.860.10">
    <property type="entry name" value="UVR domain"/>
    <property type="match status" value="1"/>
</dbReference>
<evidence type="ECO:0000256" key="10">
    <source>
        <dbReference type="ARBA" id="ARBA00026033"/>
    </source>
</evidence>
<evidence type="ECO:0000256" key="4">
    <source>
        <dbReference type="ARBA" id="ARBA00022741"/>
    </source>
</evidence>
<dbReference type="GO" id="GO:0003677">
    <property type="term" value="F:DNA binding"/>
    <property type="evidence" value="ECO:0007669"/>
    <property type="project" value="UniProtKB-UniRule"/>
</dbReference>
<dbReference type="InterPro" id="IPR036876">
    <property type="entry name" value="UVR_dom_sf"/>
</dbReference>
<dbReference type="PROSITE" id="PS50151">
    <property type="entry name" value="UVR"/>
    <property type="match status" value="1"/>
</dbReference>
<dbReference type="SUPFAM" id="SSF52540">
    <property type="entry name" value="P-loop containing nucleoside triphosphate hydrolases"/>
    <property type="match status" value="2"/>
</dbReference>
<dbReference type="GO" id="GO:0009432">
    <property type="term" value="P:SOS response"/>
    <property type="evidence" value="ECO:0007669"/>
    <property type="project" value="UniProtKB-UniRule"/>
</dbReference>
<evidence type="ECO:0000259" key="16">
    <source>
        <dbReference type="PROSITE" id="PS51194"/>
    </source>
</evidence>
<evidence type="ECO:0000259" key="14">
    <source>
        <dbReference type="PROSITE" id="PS50151"/>
    </source>
</evidence>
<evidence type="ECO:0000256" key="5">
    <source>
        <dbReference type="ARBA" id="ARBA00022763"/>
    </source>
</evidence>
<dbReference type="GO" id="GO:0016887">
    <property type="term" value="F:ATP hydrolysis activity"/>
    <property type="evidence" value="ECO:0007669"/>
    <property type="project" value="InterPro"/>
</dbReference>
<keyword evidence="6 12" id="KW-0228">DNA excision</keyword>
<evidence type="ECO:0000256" key="13">
    <source>
        <dbReference type="RuleBase" id="RU003587"/>
    </source>
</evidence>
<name>A0A2M7RGN9_9BACT</name>
<dbReference type="GO" id="GO:0009380">
    <property type="term" value="C:excinuclease repair complex"/>
    <property type="evidence" value="ECO:0007669"/>
    <property type="project" value="InterPro"/>
</dbReference>
<dbReference type="PANTHER" id="PTHR24029">
    <property type="entry name" value="UVRABC SYSTEM PROTEIN B"/>
    <property type="match status" value="1"/>
</dbReference>
<keyword evidence="9 12" id="KW-0234">DNA repair</keyword>
<dbReference type="PROSITE" id="PS51192">
    <property type="entry name" value="HELICASE_ATP_BIND_1"/>
    <property type="match status" value="1"/>
</dbReference>
<dbReference type="CDD" id="cd17916">
    <property type="entry name" value="DEXHc_UvrB"/>
    <property type="match status" value="1"/>
</dbReference>
<dbReference type="SMART" id="SM00487">
    <property type="entry name" value="DEXDc"/>
    <property type="match status" value="1"/>
</dbReference>
<dbReference type="InterPro" id="IPR004807">
    <property type="entry name" value="UvrB"/>
</dbReference>
<comment type="caution">
    <text evidence="17">The sequence shown here is derived from an EMBL/GenBank/DDBJ whole genome shotgun (WGS) entry which is preliminary data.</text>
</comment>
<dbReference type="InterPro" id="IPR001943">
    <property type="entry name" value="UVR_dom"/>
</dbReference>
<evidence type="ECO:0000256" key="8">
    <source>
        <dbReference type="ARBA" id="ARBA00022881"/>
    </source>
</evidence>
<evidence type="ECO:0000256" key="7">
    <source>
        <dbReference type="ARBA" id="ARBA00022840"/>
    </source>
</evidence>
<dbReference type="InterPro" id="IPR006935">
    <property type="entry name" value="Helicase/UvrB_N"/>
</dbReference>
<evidence type="ECO:0000256" key="11">
    <source>
        <dbReference type="ARBA" id="ARBA00029504"/>
    </source>
</evidence>
<comment type="function">
    <text evidence="12">The UvrABC repair system catalyzes the recognition and processing of DNA lesions. A damage recognition complex composed of 2 UvrA and 2 UvrB subunits scans DNA for abnormalities. Upon binding of the UvrA(2)B(2) complex to a putative damaged site, the DNA wraps around one UvrB monomer. DNA wrap is dependent on ATP binding by UvrB and probably causes local melting of the DNA helix, facilitating insertion of UvrB beta-hairpin between the DNA strands. Then UvrB probes one DNA strand for the presence of a lesion. If a lesion is found the UvrA subunits dissociate and the UvrB-DNA preincision complex is formed. This complex is subsequently bound by UvrC and the second UvrB is released. If no lesion is found, the DNA wraps around the other UvrB subunit that will check the other stand for damage.</text>
</comment>
<feature type="domain" description="Helicase ATP-binding" evidence="15">
    <location>
        <begin position="25"/>
        <end position="182"/>
    </location>
</feature>
<keyword evidence="5 12" id="KW-0227">DNA damage</keyword>
<dbReference type="SMART" id="SM00490">
    <property type="entry name" value="HELICc"/>
    <property type="match status" value="1"/>
</dbReference>
<evidence type="ECO:0000256" key="2">
    <source>
        <dbReference type="ARBA" id="ARBA00008533"/>
    </source>
</evidence>
<comment type="similarity">
    <text evidence="2 12 13">Belongs to the UvrB family.</text>
</comment>
<dbReference type="InterPro" id="IPR024759">
    <property type="entry name" value="UvrB_YAD/RRR_dom"/>
</dbReference>
<keyword evidence="3 12" id="KW-0963">Cytoplasm</keyword>
<feature type="binding site" evidence="12">
    <location>
        <begin position="38"/>
        <end position="45"/>
    </location>
    <ligand>
        <name>ATP</name>
        <dbReference type="ChEBI" id="CHEBI:30616"/>
    </ligand>
</feature>
<dbReference type="Pfam" id="PF02151">
    <property type="entry name" value="UVR"/>
    <property type="match status" value="1"/>
</dbReference>
<sequence length="655" mass="76174">MNKFKLQSKFRPKGDQPRAIDQLVKGLAKKYRDQTLLGVTGSGKTFTMANIITQVQKPTLVISHNKTLAAQLASEFRDFFPKNEVHYFVSYYDYYQPEAYLPTTDTYIEKETDINEEIDRLRHASTQSLISRKDVIIVASVSCIYGLGAPEEYQKEGIFVSVGAKINRKRLLENLVKIQYQRNNHYLDRGKFRIKGEVIEIFPIYSEQNAYQIQMWGDKIEQIKEIDSLTGETVQNLKEVMIFPTTHYLVPFDKQELAFKNIKADLKEQVGFFEKQNKLIEAQRIEQRTRYDLEMIKETGYCNGIENYSRYFDGRKPGQPPYTLLDYFPKDFLMFIDESHMTVPQIRGMYEGDRARKNILVEYGFRLPAARDNRPLTFAEFDQKINQVIYVSATPMEYEKKKSKQIAEQLIRPTGLLDPTIELKPTQHQIDDLLDKIQQRVKRHQRVLVTVLTKRMAEELSEYLKEVGIAVHYLHSEIDTFERLEILRDLRLGTYDVVVGINLLREGLDLPEVSLIAILDADKEGFLRSDTALIQTMGRAARHQEGHIIMYADKITDSMKRAIAETKRRRKSQEIYNQKHHITPQSIQKAIKEERLAGAKLAEKEVLKLDVKLVPPDEINHLIKDLKNQMELAAKNLEFEKAAIIRDQIKELKKS</sequence>
<reference evidence="17 18" key="1">
    <citation type="submission" date="2017-09" db="EMBL/GenBank/DDBJ databases">
        <title>Depth-based differentiation of microbial function through sediment-hosted aquifers and enrichment of novel symbionts in the deep terrestrial subsurface.</title>
        <authorList>
            <person name="Probst A.J."/>
            <person name="Ladd B."/>
            <person name="Jarett J.K."/>
            <person name="Geller-Mcgrath D.E."/>
            <person name="Sieber C.M."/>
            <person name="Emerson J.B."/>
            <person name="Anantharaman K."/>
            <person name="Thomas B.C."/>
            <person name="Malmstrom R."/>
            <person name="Stieglmeier M."/>
            <person name="Klingl A."/>
            <person name="Woyke T."/>
            <person name="Ryan C.M."/>
            <person name="Banfield J.F."/>
        </authorList>
    </citation>
    <scope>NUCLEOTIDE SEQUENCE [LARGE SCALE GENOMIC DNA]</scope>
    <source>
        <strain evidence="17">CG_4_10_14_0_8_um_filter_42_10</strain>
    </source>
</reference>
<feature type="domain" description="UVR" evidence="14">
    <location>
        <begin position="620"/>
        <end position="655"/>
    </location>
</feature>
<feature type="domain" description="Helicase C-terminal" evidence="16">
    <location>
        <begin position="429"/>
        <end position="591"/>
    </location>
</feature>
<dbReference type="GO" id="GO:0009381">
    <property type="term" value="F:excinuclease ABC activity"/>
    <property type="evidence" value="ECO:0007669"/>
    <property type="project" value="UniProtKB-UniRule"/>
</dbReference>
<dbReference type="GO" id="GO:0006289">
    <property type="term" value="P:nucleotide-excision repair"/>
    <property type="evidence" value="ECO:0007669"/>
    <property type="project" value="UniProtKB-UniRule"/>
</dbReference>
<dbReference type="InterPro" id="IPR001650">
    <property type="entry name" value="Helicase_C-like"/>
</dbReference>
<keyword evidence="7 12" id="KW-0067">ATP-binding</keyword>
<dbReference type="Gene3D" id="3.40.50.300">
    <property type="entry name" value="P-loop containing nucleotide triphosphate hydrolases"/>
    <property type="match status" value="3"/>
</dbReference>
<evidence type="ECO:0000256" key="3">
    <source>
        <dbReference type="ARBA" id="ARBA00022490"/>
    </source>
</evidence>
<evidence type="ECO:0000313" key="18">
    <source>
        <dbReference type="Proteomes" id="UP000230779"/>
    </source>
</evidence>
<comment type="subcellular location">
    <subcellularLocation>
        <location evidence="1 12 13">Cytoplasm</location>
    </subcellularLocation>
</comment>
<dbReference type="Pfam" id="PF17757">
    <property type="entry name" value="UvrB_inter"/>
    <property type="match status" value="1"/>
</dbReference>
<dbReference type="EMBL" id="PFMD01000064">
    <property type="protein sequence ID" value="PIY95903.1"/>
    <property type="molecule type" value="Genomic_DNA"/>
</dbReference>
<dbReference type="GO" id="GO:0005737">
    <property type="term" value="C:cytoplasm"/>
    <property type="evidence" value="ECO:0007669"/>
    <property type="project" value="UniProtKB-SubCell"/>
</dbReference>
<dbReference type="Pfam" id="PF04851">
    <property type="entry name" value="ResIII"/>
    <property type="match status" value="1"/>
</dbReference>
<gene>
    <name evidence="12" type="primary">uvrB</name>
    <name evidence="17" type="ORF">COY66_05600</name>
</gene>
<dbReference type="NCBIfam" id="TIGR00631">
    <property type="entry name" value="uvrb"/>
    <property type="match status" value="1"/>
</dbReference>
<evidence type="ECO:0000256" key="12">
    <source>
        <dbReference type="HAMAP-Rule" id="MF_00204"/>
    </source>
</evidence>
<dbReference type="NCBIfam" id="NF003673">
    <property type="entry name" value="PRK05298.1"/>
    <property type="match status" value="1"/>
</dbReference>
<comment type="subunit">
    <text evidence="10 12 13">Forms a heterotetramer with UvrA during the search for lesions. Interacts with UvrC in an incision complex.</text>
</comment>
<protein>
    <recommendedName>
        <fullName evidence="11 12">UvrABC system protein B</fullName>
        <shortName evidence="12">Protein UvrB</shortName>
    </recommendedName>
    <alternativeName>
        <fullName evidence="12">Excinuclease ABC subunit B</fullName>
    </alternativeName>
</protein>
<dbReference type="PANTHER" id="PTHR24029:SF0">
    <property type="entry name" value="UVRABC SYSTEM PROTEIN B"/>
    <property type="match status" value="1"/>
</dbReference>
<proteinExistence type="inferred from homology"/>
<dbReference type="Pfam" id="PF12344">
    <property type="entry name" value="UvrB"/>
    <property type="match status" value="1"/>
</dbReference>
<dbReference type="Pfam" id="PF00271">
    <property type="entry name" value="Helicase_C"/>
    <property type="match status" value="1"/>
</dbReference>
<accession>A0A2M7RGN9</accession>
<dbReference type="InterPro" id="IPR014001">
    <property type="entry name" value="Helicase_ATP-bd"/>
</dbReference>
<dbReference type="AlphaFoldDB" id="A0A2M7RGN9"/>
<dbReference type="SUPFAM" id="SSF46600">
    <property type="entry name" value="C-terminal UvrC-binding domain of UvrB"/>
    <property type="match status" value="1"/>
</dbReference>
<evidence type="ECO:0000256" key="9">
    <source>
        <dbReference type="ARBA" id="ARBA00023204"/>
    </source>
</evidence>
<evidence type="ECO:0000259" key="15">
    <source>
        <dbReference type="PROSITE" id="PS51192"/>
    </source>
</evidence>
<dbReference type="Proteomes" id="UP000230779">
    <property type="component" value="Unassembled WGS sequence"/>
</dbReference>
<dbReference type="PROSITE" id="PS51194">
    <property type="entry name" value="HELICASE_CTER"/>
    <property type="match status" value="1"/>
</dbReference>
<evidence type="ECO:0000313" key="17">
    <source>
        <dbReference type="EMBL" id="PIY95903.1"/>
    </source>
</evidence>
<dbReference type="InterPro" id="IPR041471">
    <property type="entry name" value="UvrB_inter"/>
</dbReference>
<feature type="short sequence motif" description="Beta-hairpin" evidence="12">
    <location>
        <begin position="91"/>
        <end position="114"/>
    </location>
</feature>
<evidence type="ECO:0000256" key="6">
    <source>
        <dbReference type="ARBA" id="ARBA00022769"/>
    </source>
</evidence>
<dbReference type="HAMAP" id="MF_00204">
    <property type="entry name" value="UvrB"/>
    <property type="match status" value="1"/>
</dbReference>